<accession>A0A433X3F0</accession>
<sequence length="246" mass="27394">MISVASYNIRKSVGTDWKRRPERILSVISEVGADIVALQEVDRRFGSRATSLETDLIEAETDYTPVRFSLRDQSLGWHGNVILVRKGIEVIDSRRLVLPAFEPRGAVLADLSISGFRLRVIGMHLGLIGLWRKRQAQAVLDQLEALEETLPTVMMGDLNEWTTEGGCLAHFSRDHHVVAPGPSFHATRPFLTFDRIITSIDLAVPEAGVHTSPLARQASDHLPVWARLHHEGPAAARLREEIARGH</sequence>
<dbReference type="RefSeq" id="WP_127189721.1">
    <property type="nucleotide sequence ID" value="NZ_RZNJ01000007.1"/>
</dbReference>
<dbReference type="InterPro" id="IPR051916">
    <property type="entry name" value="GPI-anchor_lipid_remodeler"/>
</dbReference>
<keyword evidence="2" id="KW-0255">Endonuclease</keyword>
<evidence type="ECO:0000313" key="2">
    <source>
        <dbReference type="EMBL" id="RUT28586.1"/>
    </source>
</evidence>
<name>A0A433X3F0_9HYPH</name>
<dbReference type="Gene3D" id="3.60.10.10">
    <property type="entry name" value="Endonuclease/exonuclease/phosphatase"/>
    <property type="match status" value="1"/>
</dbReference>
<dbReference type="OrthoDB" id="9813425at2"/>
<dbReference type="Proteomes" id="UP000281547">
    <property type="component" value="Unassembled WGS sequence"/>
</dbReference>
<dbReference type="InterPro" id="IPR036691">
    <property type="entry name" value="Endo/exonu/phosph_ase_sf"/>
</dbReference>
<feature type="domain" description="Endonuclease/exonuclease/phosphatase" evidence="1">
    <location>
        <begin position="5"/>
        <end position="221"/>
    </location>
</feature>
<evidence type="ECO:0000259" key="1">
    <source>
        <dbReference type="Pfam" id="PF03372"/>
    </source>
</evidence>
<organism evidence="2 3">
    <name type="scientific">Arsenicitalea aurantiaca</name>
    <dbReference type="NCBI Taxonomy" id="1783274"/>
    <lineage>
        <taxon>Bacteria</taxon>
        <taxon>Pseudomonadati</taxon>
        <taxon>Pseudomonadota</taxon>
        <taxon>Alphaproteobacteria</taxon>
        <taxon>Hyphomicrobiales</taxon>
        <taxon>Devosiaceae</taxon>
        <taxon>Arsenicitalea</taxon>
    </lineage>
</organism>
<dbReference type="InterPro" id="IPR005135">
    <property type="entry name" value="Endo/exonuclease/phosphatase"/>
</dbReference>
<dbReference type="GO" id="GO:0016020">
    <property type="term" value="C:membrane"/>
    <property type="evidence" value="ECO:0007669"/>
    <property type="project" value="GOC"/>
</dbReference>
<dbReference type="AlphaFoldDB" id="A0A433X3F0"/>
<dbReference type="EMBL" id="RZNJ01000007">
    <property type="protein sequence ID" value="RUT28586.1"/>
    <property type="molecule type" value="Genomic_DNA"/>
</dbReference>
<dbReference type="PANTHER" id="PTHR14859">
    <property type="entry name" value="CALCOFLUOR WHITE HYPERSENSITIVE PROTEIN PRECURSOR"/>
    <property type="match status" value="1"/>
</dbReference>
<comment type="caution">
    <text evidence="2">The sequence shown here is derived from an EMBL/GenBank/DDBJ whole genome shotgun (WGS) entry which is preliminary data.</text>
</comment>
<dbReference type="Pfam" id="PF03372">
    <property type="entry name" value="Exo_endo_phos"/>
    <property type="match status" value="1"/>
</dbReference>
<keyword evidence="2" id="KW-0540">Nuclease</keyword>
<reference evidence="2 3" key="1">
    <citation type="journal article" date="2016" name="Int. J. Syst. Evol. Microbiol.">
        <title>Arsenicitalea aurantiaca gen. nov., sp. nov., a new member of the family Hyphomicrobiaceae, isolated from high-arsenic sediment.</title>
        <authorList>
            <person name="Mu Y."/>
            <person name="Zhou L."/>
            <person name="Zeng X.C."/>
            <person name="Liu L."/>
            <person name="Pan Y."/>
            <person name="Chen X."/>
            <person name="Wang J."/>
            <person name="Li S."/>
            <person name="Li W.J."/>
            <person name="Wang Y."/>
        </authorList>
    </citation>
    <scope>NUCLEOTIDE SEQUENCE [LARGE SCALE GENOMIC DNA]</scope>
    <source>
        <strain evidence="2 3">42-50</strain>
    </source>
</reference>
<evidence type="ECO:0000313" key="3">
    <source>
        <dbReference type="Proteomes" id="UP000281547"/>
    </source>
</evidence>
<keyword evidence="3" id="KW-1185">Reference proteome</keyword>
<keyword evidence="2" id="KW-0378">Hydrolase</keyword>
<gene>
    <name evidence="2" type="ORF">EMQ25_16580</name>
</gene>
<dbReference type="PANTHER" id="PTHR14859:SF15">
    <property type="entry name" value="ENDONUCLEASE_EXONUCLEASE_PHOSPHATASE DOMAIN-CONTAINING PROTEIN"/>
    <property type="match status" value="1"/>
</dbReference>
<dbReference type="GO" id="GO:0006506">
    <property type="term" value="P:GPI anchor biosynthetic process"/>
    <property type="evidence" value="ECO:0007669"/>
    <property type="project" value="TreeGrafter"/>
</dbReference>
<dbReference type="SUPFAM" id="SSF56219">
    <property type="entry name" value="DNase I-like"/>
    <property type="match status" value="1"/>
</dbReference>
<protein>
    <submittedName>
        <fullName evidence="2">Endonuclease</fullName>
    </submittedName>
</protein>
<proteinExistence type="predicted"/>
<dbReference type="GO" id="GO:0004519">
    <property type="term" value="F:endonuclease activity"/>
    <property type="evidence" value="ECO:0007669"/>
    <property type="project" value="UniProtKB-KW"/>
</dbReference>